<evidence type="ECO:0000256" key="3">
    <source>
        <dbReference type="ARBA" id="ARBA00022714"/>
    </source>
</evidence>
<evidence type="ECO:0000256" key="11">
    <source>
        <dbReference type="ARBA" id="ARBA00034078"/>
    </source>
</evidence>
<dbReference type="PANTHER" id="PTHR10371">
    <property type="entry name" value="NADH DEHYDROGENASE UBIQUINONE FLAVOPROTEIN 2, MITOCHONDRIAL"/>
    <property type="match status" value="1"/>
</dbReference>
<comment type="cofactor">
    <cofactor evidence="11">
        <name>[2Fe-2S] cluster</name>
        <dbReference type="ChEBI" id="CHEBI:190135"/>
    </cofactor>
</comment>
<dbReference type="GO" id="GO:0098662">
    <property type="term" value="P:inorganic cation transmembrane transport"/>
    <property type="evidence" value="ECO:0007669"/>
    <property type="project" value="UniProtKB-ARBA"/>
</dbReference>
<feature type="binding site" evidence="13">
    <location>
        <position position="144"/>
    </location>
    <ligand>
        <name>[2Fe-2S] cluster</name>
        <dbReference type="ChEBI" id="CHEBI:190135"/>
    </ligand>
</feature>
<organism evidence="14 15">
    <name type="scientific">Candidatus Jidaibacter acanthamoebae</name>
    <dbReference type="NCBI Taxonomy" id="86105"/>
    <lineage>
        <taxon>Bacteria</taxon>
        <taxon>Pseudomonadati</taxon>
        <taxon>Pseudomonadota</taxon>
        <taxon>Alphaproteobacteria</taxon>
        <taxon>Rickettsiales</taxon>
        <taxon>Candidatus Midichloriaceae</taxon>
        <taxon>Candidatus Jidaibacter</taxon>
    </lineage>
</organism>
<evidence type="ECO:0000256" key="13">
    <source>
        <dbReference type="PIRSR" id="PIRSR000216-1"/>
    </source>
</evidence>
<dbReference type="NCBIfam" id="NF005722">
    <property type="entry name" value="PRK07539.1-2"/>
    <property type="match status" value="1"/>
</dbReference>
<keyword evidence="3 13" id="KW-0001">2Fe-2S</keyword>
<evidence type="ECO:0000256" key="1">
    <source>
        <dbReference type="ARBA" id="ARBA00010643"/>
    </source>
</evidence>
<comment type="caution">
    <text evidence="14">The sequence shown here is derived from an EMBL/GenBank/DDBJ whole genome shotgun (WGS) entry which is preliminary data.</text>
</comment>
<keyword evidence="7 13" id="KW-0411">Iron-sulfur</keyword>
<dbReference type="PIRSF" id="PIRSF000216">
    <property type="entry name" value="NADH_DH_24kDa"/>
    <property type="match status" value="1"/>
</dbReference>
<dbReference type="Proteomes" id="UP000031258">
    <property type="component" value="Unassembled WGS sequence"/>
</dbReference>
<comment type="catalytic activity">
    <reaction evidence="12">
        <text>a quinone + NADH + 5 H(+)(in) = a quinol + NAD(+) + 4 H(+)(out)</text>
        <dbReference type="Rhea" id="RHEA:57888"/>
        <dbReference type="ChEBI" id="CHEBI:15378"/>
        <dbReference type="ChEBI" id="CHEBI:24646"/>
        <dbReference type="ChEBI" id="CHEBI:57540"/>
        <dbReference type="ChEBI" id="CHEBI:57945"/>
        <dbReference type="ChEBI" id="CHEBI:132124"/>
    </reaction>
</comment>
<reference evidence="14 15" key="1">
    <citation type="submission" date="2014-11" db="EMBL/GenBank/DDBJ databases">
        <title>A Rickettsiales Symbiont of Amoebae With Ancient Features.</title>
        <authorList>
            <person name="Schulz F."/>
            <person name="Martijn J."/>
            <person name="Wascher F."/>
            <person name="Kostanjsek R."/>
            <person name="Ettema T.J."/>
            <person name="Horn M."/>
        </authorList>
    </citation>
    <scope>NUCLEOTIDE SEQUENCE [LARGE SCALE GENOMIC DNA]</scope>
    <source>
        <strain evidence="14 15">UWC36</strain>
    </source>
</reference>
<dbReference type="Gene3D" id="3.40.30.10">
    <property type="entry name" value="Glutaredoxin"/>
    <property type="match status" value="1"/>
</dbReference>
<dbReference type="GO" id="GO:0022890">
    <property type="term" value="F:inorganic cation transmembrane transporter activity"/>
    <property type="evidence" value="ECO:0007669"/>
    <property type="project" value="UniProtKB-ARBA"/>
</dbReference>
<dbReference type="GO" id="GO:0003954">
    <property type="term" value="F:NADH dehydrogenase activity"/>
    <property type="evidence" value="ECO:0007669"/>
    <property type="project" value="TreeGrafter"/>
</dbReference>
<evidence type="ECO:0000313" key="14">
    <source>
        <dbReference type="EMBL" id="KIE04560.1"/>
    </source>
</evidence>
<name>A0A0C1QX28_9RICK</name>
<dbReference type="GO" id="GO:0046872">
    <property type="term" value="F:metal ion binding"/>
    <property type="evidence" value="ECO:0007669"/>
    <property type="project" value="UniProtKB-KW"/>
</dbReference>
<keyword evidence="8" id="KW-0520">NAD</keyword>
<keyword evidence="4 13" id="KW-0479">Metal-binding</keyword>
<protein>
    <recommendedName>
        <fullName evidence="2">NADH-quinone oxidoreductase subunit E</fullName>
    </recommendedName>
    <alternativeName>
        <fullName evidence="9">NADH dehydrogenase I subunit E</fullName>
    </alternativeName>
    <alternativeName>
        <fullName evidence="10">NDH-1 subunit E</fullName>
    </alternativeName>
</protein>
<evidence type="ECO:0000256" key="2">
    <source>
        <dbReference type="ARBA" id="ARBA00019898"/>
    </source>
</evidence>
<keyword evidence="6 13" id="KW-0408">Iron</keyword>
<dbReference type="CDD" id="cd03064">
    <property type="entry name" value="TRX_Fd_NuoE"/>
    <property type="match status" value="1"/>
</dbReference>
<evidence type="ECO:0000256" key="8">
    <source>
        <dbReference type="ARBA" id="ARBA00023027"/>
    </source>
</evidence>
<dbReference type="NCBIfam" id="NF005725">
    <property type="entry name" value="PRK07539.1-5"/>
    <property type="match status" value="1"/>
</dbReference>
<dbReference type="GO" id="GO:1902494">
    <property type="term" value="C:catalytic complex"/>
    <property type="evidence" value="ECO:0007669"/>
    <property type="project" value="UniProtKB-ARBA"/>
</dbReference>
<dbReference type="GO" id="GO:0098796">
    <property type="term" value="C:membrane protein complex"/>
    <property type="evidence" value="ECO:0007669"/>
    <property type="project" value="UniProtKB-ARBA"/>
</dbReference>
<comment type="cofactor">
    <cofactor evidence="13">
        <name>[2Fe-2S] cluster</name>
        <dbReference type="ChEBI" id="CHEBI:190135"/>
    </cofactor>
    <text evidence="13">Binds 1 [2Fe-2S] cluster.</text>
</comment>
<dbReference type="NCBIfam" id="TIGR01958">
    <property type="entry name" value="nuoE_fam"/>
    <property type="match status" value="1"/>
</dbReference>
<dbReference type="GO" id="GO:0051537">
    <property type="term" value="F:2 iron, 2 sulfur cluster binding"/>
    <property type="evidence" value="ECO:0007669"/>
    <property type="project" value="UniProtKB-KW"/>
</dbReference>
<keyword evidence="5" id="KW-1278">Translocase</keyword>
<dbReference type="STRING" id="86105.NF27_HJ00130"/>
<dbReference type="GO" id="GO:0022804">
    <property type="term" value="F:active transmembrane transporter activity"/>
    <property type="evidence" value="ECO:0007669"/>
    <property type="project" value="UniProtKB-ARBA"/>
</dbReference>
<dbReference type="InterPro" id="IPR036249">
    <property type="entry name" value="Thioredoxin-like_sf"/>
</dbReference>
<sequence length="193" mass="21850">MSSMFKEIEFEQPNFFEFTKENLKLANKIADKYPKNQQRSAIMPLLYLVQKQHNNWIPKVAMDYIASLLDIPAMQVYEVASFYTMYNKQPVGKNLVQICKTTPCWLRGSDEITEACKSKLGIDIGETTKDGKFTLVEVECLGACVNAPMVQINDDYYEDLTPELMTKVLNELEGGNKPSIGSQTGRQCSAPKE</sequence>
<comment type="similarity">
    <text evidence="1">Belongs to the complex I 24 kDa subunit family.</text>
</comment>
<feature type="binding site" evidence="13">
    <location>
        <position position="140"/>
    </location>
    <ligand>
        <name>[2Fe-2S] cluster</name>
        <dbReference type="ChEBI" id="CHEBI:190135"/>
    </ligand>
</feature>
<evidence type="ECO:0000256" key="6">
    <source>
        <dbReference type="ARBA" id="ARBA00023004"/>
    </source>
</evidence>
<dbReference type="OrthoDB" id="9807941at2"/>
<evidence type="ECO:0000256" key="9">
    <source>
        <dbReference type="ARBA" id="ARBA00031580"/>
    </source>
</evidence>
<dbReference type="FunFam" id="1.10.10.1590:FF:000001">
    <property type="entry name" value="NADH-quinone oxidoreductase subunit E"/>
    <property type="match status" value="1"/>
</dbReference>
<dbReference type="GO" id="GO:0031967">
    <property type="term" value="C:organelle envelope"/>
    <property type="evidence" value="ECO:0007669"/>
    <property type="project" value="UniProtKB-ARBA"/>
</dbReference>
<dbReference type="InterPro" id="IPR041921">
    <property type="entry name" value="NuoE_N"/>
</dbReference>
<dbReference type="Gene3D" id="1.10.10.1590">
    <property type="entry name" value="NADH-quinone oxidoreductase subunit E"/>
    <property type="match status" value="1"/>
</dbReference>
<evidence type="ECO:0000256" key="5">
    <source>
        <dbReference type="ARBA" id="ARBA00022967"/>
    </source>
</evidence>
<evidence type="ECO:0000256" key="7">
    <source>
        <dbReference type="ARBA" id="ARBA00023014"/>
    </source>
</evidence>
<evidence type="ECO:0000256" key="4">
    <source>
        <dbReference type="ARBA" id="ARBA00022723"/>
    </source>
</evidence>
<accession>A0A0C1QX28</accession>
<dbReference type="PANTHER" id="PTHR10371:SF3">
    <property type="entry name" value="NADH DEHYDROGENASE [UBIQUINONE] FLAVOPROTEIN 2, MITOCHONDRIAL"/>
    <property type="match status" value="1"/>
</dbReference>
<evidence type="ECO:0000313" key="15">
    <source>
        <dbReference type="Proteomes" id="UP000031258"/>
    </source>
</evidence>
<keyword evidence="15" id="KW-1185">Reference proteome</keyword>
<evidence type="ECO:0000256" key="10">
    <source>
        <dbReference type="ARBA" id="ARBA00032788"/>
    </source>
</evidence>
<proteinExistence type="inferred from homology"/>
<dbReference type="EMBL" id="JSWE01000180">
    <property type="protein sequence ID" value="KIE04560.1"/>
    <property type="molecule type" value="Genomic_DNA"/>
</dbReference>
<dbReference type="AlphaFoldDB" id="A0A0C1QX28"/>
<dbReference type="PATRIC" id="fig|86105.3.peg.1579"/>
<dbReference type="GO" id="GO:0031090">
    <property type="term" value="C:organelle membrane"/>
    <property type="evidence" value="ECO:0007669"/>
    <property type="project" value="UniProtKB-ARBA"/>
</dbReference>
<keyword evidence="14" id="KW-0830">Ubiquinone</keyword>
<dbReference type="GO" id="GO:0008324">
    <property type="term" value="F:monoatomic cation transmembrane transporter activity"/>
    <property type="evidence" value="ECO:0007669"/>
    <property type="project" value="UniProtKB-ARBA"/>
</dbReference>
<dbReference type="FunFam" id="3.40.30.10:FF:000022">
    <property type="entry name" value="NADH dehydrogenase flavoprotein 2, mitochondrial"/>
    <property type="match status" value="1"/>
</dbReference>
<gene>
    <name evidence="14" type="primary">nuoE_2</name>
    <name evidence="14" type="ORF">NF27_HJ00130</name>
</gene>
<dbReference type="Pfam" id="PF01257">
    <property type="entry name" value="2Fe-2S_thioredx"/>
    <property type="match status" value="1"/>
</dbReference>
<dbReference type="InterPro" id="IPR002023">
    <property type="entry name" value="NuoE-like"/>
</dbReference>
<dbReference type="SUPFAM" id="SSF52833">
    <property type="entry name" value="Thioredoxin-like"/>
    <property type="match status" value="1"/>
</dbReference>
<feature type="binding site" evidence="13">
    <location>
        <position position="99"/>
    </location>
    <ligand>
        <name>[2Fe-2S] cluster</name>
        <dbReference type="ChEBI" id="CHEBI:190135"/>
    </ligand>
</feature>
<dbReference type="RefSeq" id="WP_039458179.1">
    <property type="nucleotide sequence ID" value="NZ_JSWE01000180.1"/>
</dbReference>
<keyword evidence="14" id="KW-0560">Oxidoreductase</keyword>
<feature type="binding site" evidence="13">
    <location>
        <position position="104"/>
    </location>
    <ligand>
        <name>[2Fe-2S] cluster</name>
        <dbReference type="ChEBI" id="CHEBI:190135"/>
    </ligand>
</feature>
<evidence type="ECO:0000256" key="12">
    <source>
        <dbReference type="ARBA" id="ARBA00047712"/>
    </source>
</evidence>
<dbReference type="InterPro" id="IPR042128">
    <property type="entry name" value="NuoE_dom"/>
</dbReference>
<dbReference type="PROSITE" id="PS01099">
    <property type="entry name" value="COMPLEX1_24K"/>
    <property type="match status" value="1"/>
</dbReference>